<gene>
    <name evidence="5" type="ORF">COV95_02225</name>
</gene>
<reference evidence="5 6" key="1">
    <citation type="submission" date="2017-09" db="EMBL/GenBank/DDBJ databases">
        <title>Depth-based differentiation of microbial function through sediment-hosted aquifers and enrichment of novel symbionts in the deep terrestrial subsurface.</title>
        <authorList>
            <person name="Probst A.J."/>
            <person name="Ladd B."/>
            <person name="Jarett J.K."/>
            <person name="Geller-Mcgrath D.E."/>
            <person name="Sieber C.M."/>
            <person name="Emerson J.B."/>
            <person name="Anantharaman K."/>
            <person name="Thomas B.C."/>
            <person name="Malmstrom R."/>
            <person name="Stieglmeier M."/>
            <person name="Klingl A."/>
            <person name="Woyke T."/>
            <person name="Ryan C.M."/>
            <person name="Banfield J.F."/>
        </authorList>
    </citation>
    <scope>NUCLEOTIDE SEQUENCE [LARGE SCALE GENOMIC DNA]</scope>
    <source>
        <strain evidence="5">CG11_big_fil_rev_8_21_14_0_20_40_24</strain>
    </source>
</reference>
<feature type="transmembrane region" description="Helical" evidence="3">
    <location>
        <begin position="20"/>
        <end position="39"/>
    </location>
</feature>
<keyword evidence="2 3" id="KW-0472">Membrane</keyword>
<dbReference type="InterPro" id="IPR034746">
    <property type="entry name" value="POTRA"/>
</dbReference>
<dbReference type="GO" id="GO:0016020">
    <property type="term" value="C:membrane"/>
    <property type="evidence" value="ECO:0007669"/>
    <property type="project" value="UniProtKB-SubCell"/>
</dbReference>
<sequence length="271" mass="31066">MRKNLRSPRIIKKRRKKKIFKILFFLMAAIGFVFAPSFVSKNSNLQIKSIAVNGNSVVQTEEITNLVLREITGNFLHLYSKSNIFLYPQKTIERKLLEKFSRFNNAEVEITDFNDLSVFVTEREPFALWCQSQDALACYFVDDDGYIFDKAPDFSPNVYFTYFGEIQSSDSPVGSFMLNQNEFSNSEAVIEGLKVLGFNPTGLKFTKKDGTVVLSNSTDIIFRLSDDASRTLSNFESVINDPSLDLRNGNTLKARYFDLRFGNKVFYKKTE</sequence>
<protein>
    <recommendedName>
        <fullName evidence="4">POTRA domain-containing protein</fullName>
    </recommendedName>
</protein>
<proteinExistence type="predicted"/>
<evidence type="ECO:0000313" key="5">
    <source>
        <dbReference type="EMBL" id="PIQ66795.1"/>
    </source>
</evidence>
<keyword evidence="3" id="KW-0812">Transmembrane</keyword>
<dbReference type="PROSITE" id="PS51779">
    <property type="entry name" value="POTRA"/>
    <property type="match status" value="1"/>
</dbReference>
<evidence type="ECO:0000256" key="2">
    <source>
        <dbReference type="ARBA" id="ARBA00023136"/>
    </source>
</evidence>
<dbReference type="EMBL" id="PCVC01000065">
    <property type="protein sequence ID" value="PIQ66795.1"/>
    <property type="molecule type" value="Genomic_DNA"/>
</dbReference>
<feature type="domain" description="POTRA" evidence="4">
    <location>
        <begin position="45"/>
        <end position="123"/>
    </location>
</feature>
<evidence type="ECO:0000256" key="3">
    <source>
        <dbReference type="SAM" id="Phobius"/>
    </source>
</evidence>
<evidence type="ECO:0000313" key="6">
    <source>
        <dbReference type="Proteomes" id="UP000229834"/>
    </source>
</evidence>
<evidence type="ECO:0000259" key="4">
    <source>
        <dbReference type="PROSITE" id="PS51779"/>
    </source>
</evidence>
<accession>A0A2H0K6D9</accession>
<comment type="subcellular location">
    <subcellularLocation>
        <location evidence="1">Membrane</location>
    </subcellularLocation>
</comment>
<name>A0A2H0K6D9_9BACT</name>
<evidence type="ECO:0000256" key="1">
    <source>
        <dbReference type="ARBA" id="ARBA00004370"/>
    </source>
</evidence>
<organism evidence="5 6">
    <name type="scientific">Candidatus Zambryskibacteria bacterium CG11_big_fil_rev_8_21_14_0_20_40_24</name>
    <dbReference type="NCBI Taxonomy" id="1975116"/>
    <lineage>
        <taxon>Bacteria</taxon>
        <taxon>Candidatus Zambryskiibacteriota</taxon>
    </lineage>
</organism>
<dbReference type="Proteomes" id="UP000229834">
    <property type="component" value="Unassembled WGS sequence"/>
</dbReference>
<dbReference type="AlphaFoldDB" id="A0A2H0K6D9"/>
<keyword evidence="3" id="KW-1133">Transmembrane helix</keyword>
<comment type="caution">
    <text evidence="5">The sequence shown here is derived from an EMBL/GenBank/DDBJ whole genome shotgun (WGS) entry which is preliminary data.</text>
</comment>